<comment type="subcellular location">
    <subcellularLocation>
        <location evidence="7">Cell inner membrane</location>
        <topology evidence="7">Multi-pass membrane protein</topology>
    </subcellularLocation>
    <subcellularLocation>
        <location evidence="1">Cell membrane</location>
        <topology evidence="1">Multi-pass membrane protein</topology>
    </subcellularLocation>
</comment>
<name>A0A6J5DIP9_9BURK</name>
<feature type="region of interest" description="Disordered" evidence="8">
    <location>
        <begin position="155"/>
        <end position="199"/>
    </location>
</feature>
<comment type="similarity">
    <text evidence="2 7">Belongs to the MgtC/SapB family.</text>
</comment>
<evidence type="ECO:0000256" key="1">
    <source>
        <dbReference type="ARBA" id="ARBA00004651"/>
    </source>
</evidence>
<dbReference type="InterPro" id="IPR049177">
    <property type="entry name" value="MgtC_SapB_SrpB_YhiD_N"/>
</dbReference>
<feature type="transmembrane region" description="Helical" evidence="7">
    <location>
        <begin position="85"/>
        <end position="106"/>
    </location>
</feature>
<dbReference type="InterPro" id="IPR036259">
    <property type="entry name" value="MFS_trans_sf"/>
</dbReference>
<evidence type="ECO:0000256" key="6">
    <source>
        <dbReference type="ARBA" id="ARBA00023136"/>
    </source>
</evidence>
<evidence type="ECO:0000256" key="3">
    <source>
        <dbReference type="ARBA" id="ARBA00022475"/>
    </source>
</evidence>
<feature type="domain" description="MgtC/SapB/SrpB/YhiD N-terminal" evidence="9">
    <location>
        <begin position="32"/>
        <end position="154"/>
    </location>
</feature>
<evidence type="ECO:0000313" key="10">
    <source>
        <dbReference type="EMBL" id="CAB3752915.1"/>
    </source>
</evidence>
<dbReference type="Proteomes" id="UP000494329">
    <property type="component" value="Unassembled WGS sequence"/>
</dbReference>
<evidence type="ECO:0000256" key="7">
    <source>
        <dbReference type="RuleBase" id="RU365041"/>
    </source>
</evidence>
<feature type="transmembrane region" description="Helical" evidence="7">
    <location>
        <begin position="55"/>
        <end position="73"/>
    </location>
</feature>
<evidence type="ECO:0000256" key="2">
    <source>
        <dbReference type="ARBA" id="ARBA00009298"/>
    </source>
</evidence>
<organism evidence="10 11">
    <name type="scientific">Paraburkholderia solisilvae</name>
    <dbReference type="NCBI Taxonomy" id="624376"/>
    <lineage>
        <taxon>Bacteria</taxon>
        <taxon>Pseudomonadati</taxon>
        <taxon>Pseudomonadota</taxon>
        <taxon>Betaproteobacteria</taxon>
        <taxon>Burkholderiales</taxon>
        <taxon>Burkholderiaceae</taxon>
        <taxon>Paraburkholderia</taxon>
    </lineage>
</organism>
<gene>
    <name evidence="10" type="ORF">LMG29739_01618</name>
</gene>
<keyword evidence="7" id="KW-0997">Cell inner membrane</keyword>
<dbReference type="PANTHER" id="PTHR33778:SF1">
    <property type="entry name" value="MAGNESIUM TRANSPORTER YHID-RELATED"/>
    <property type="match status" value="1"/>
</dbReference>
<sequence>MNDWVQPIWITIQREFSDLNDASNITQLVIRLCVALVLGGILGFERELAGRDAGLRTHMLVATGSALFMLVPLQAGFSQDDMSRVLQGLVSGIGFLGAGAIIKLSAEREVRGLTTAASLWFAAGVGVAAGLGREATAILSTVIALLILAGVRALKPSSSDGTDKRETDGTACRDDRSGELRRGPPRSGEAQPRGASHDR</sequence>
<dbReference type="PRINTS" id="PR01837">
    <property type="entry name" value="MGTCSAPBPROT"/>
</dbReference>
<keyword evidence="4 7" id="KW-0812">Transmembrane</keyword>
<evidence type="ECO:0000313" key="11">
    <source>
        <dbReference type="Proteomes" id="UP000494329"/>
    </source>
</evidence>
<dbReference type="SUPFAM" id="SSF103473">
    <property type="entry name" value="MFS general substrate transporter"/>
    <property type="match status" value="1"/>
</dbReference>
<feature type="transmembrane region" description="Helical" evidence="7">
    <location>
        <begin position="25"/>
        <end position="43"/>
    </location>
</feature>
<dbReference type="PANTHER" id="PTHR33778">
    <property type="entry name" value="PROTEIN MGTC"/>
    <property type="match status" value="1"/>
</dbReference>
<dbReference type="GO" id="GO:0005886">
    <property type="term" value="C:plasma membrane"/>
    <property type="evidence" value="ECO:0007669"/>
    <property type="project" value="UniProtKB-SubCell"/>
</dbReference>
<keyword evidence="11" id="KW-1185">Reference proteome</keyword>
<keyword evidence="6 7" id="KW-0472">Membrane</keyword>
<accession>A0A6J5DIP9</accession>
<keyword evidence="5 7" id="KW-1133">Transmembrane helix</keyword>
<feature type="transmembrane region" description="Helical" evidence="7">
    <location>
        <begin position="137"/>
        <end position="154"/>
    </location>
</feature>
<dbReference type="AlphaFoldDB" id="A0A6J5DIP9"/>
<dbReference type="InterPro" id="IPR003416">
    <property type="entry name" value="MgtC/SapB/SrpB/YhiD_fam"/>
</dbReference>
<reference evidence="10 11" key="1">
    <citation type="submission" date="2020-04" db="EMBL/GenBank/DDBJ databases">
        <authorList>
            <person name="De Canck E."/>
        </authorList>
    </citation>
    <scope>NUCLEOTIDE SEQUENCE [LARGE SCALE GENOMIC DNA]</scope>
    <source>
        <strain evidence="10 11">LMG 29739</strain>
    </source>
</reference>
<evidence type="ECO:0000256" key="5">
    <source>
        <dbReference type="ARBA" id="ARBA00022989"/>
    </source>
</evidence>
<evidence type="ECO:0000259" key="9">
    <source>
        <dbReference type="Pfam" id="PF02308"/>
    </source>
</evidence>
<feature type="transmembrane region" description="Helical" evidence="7">
    <location>
        <begin position="113"/>
        <end position="131"/>
    </location>
</feature>
<dbReference type="EMBL" id="CADIKF010000009">
    <property type="protein sequence ID" value="CAB3752915.1"/>
    <property type="molecule type" value="Genomic_DNA"/>
</dbReference>
<evidence type="ECO:0000256" key="8">
    <source>
        <dbReference type="SAM" id="MobiDB-lite"/>
    </source>
</evidence>
<keyword evidence="3" id="KW-1003">Cell membrane</keyword>
<evidence type="ECO:0000256" key="4">
    <source>
        <dbReference type="ARBA" id="ARBA00022692"/>
    </source>
</evidence>
<proteinExistence type="inferred from homology"/>
<protein>
    <recommendedName>
        <fullName evidence="7">Protein MgtC</fullName>
    </recommendedName>
</protein>
<dbReference type="Pfam" id="PF02308">
    <property type="entry name" value="MgtC"/>
    <property type="match status" value="1"/>
</dbReference>
<feature type="compositionally biased region" description="Basic and acidic residues" evidence="8">
    <location>
        <begin position="161"/>
        <end position="182"/>
    </location>
</feature>